<gene>
    <name evidence="2" type="ORF">AAP_02315</name>
</gene>
<dbReference type="PANTHER" id="PTHR37832">
    <property type="entry name" value="BLL2683 PROTEIN"/>
    <property type="match status" value="1"/>
</dbReference>
<keyword evidence="3" id="KW-1185">Reference proteome</keyword>
<dbReference type="Proteomes" id="UP000242877">
    <property type="component" value="Unassembled WGS sequence"/>
</dbReference>
<dbReference type="VEuPathDB" id="FungiDB:AAP_02315"/>
<evidence type="ECO:0000313" key="3">
    <source>
        <dbReference type="Proteomes" id="UP000242877"/>
    </source>
</evidence>
<accession>A0A162IHH7</accession>
<dbReference type="InterPro" id="IPR011008">
    <property type="entry name" value="Dimeric_a/b-barrel"/>
</dbReference>
<dbReference type="OrthoDB" id="42919at2759"/>
<dbReference type="SUPFAM" id="SSF54909">
    <property type="entry name" value="Dimeric alpha+beta barrel"/>
    <property type="match status" value="1"/>
</dbReference>
<dbReference type="PROSITE" id="PS51502">
    <property type="entry name" value="S_R_A_B_BARREL"/>
    <property type="match status" value="1"/>
</dbReference>
<sequence>MPIIHVVLFRLKEGIGAHDVLKFKDLITGMAGKIPGLKEINANPPLALTAARAKGYNMGLVATLEKAEDLQVYATHPAHLEVIALKDKICEDALAYDMEI</sequence>
<organism evidence="2 3">
    <name type="scientific">Ascosphaera apis ARSEF 7405</name>
    <dbReference type="NCBI Taxonomy" id="392613"/>
    <lineage>
        <taxon>Eukaryota</taxon>
        <taxon>Fungi</taxon>
        <taxon>Dikarya</taxon>
        <taxon>Ascomycota</taxon>
        <taxon>Pezizomycotina</taxon>
        <taxon>Eurotiomycetes</taxon>
        <taxon>Eurotiomycetidae</taxon>
        <taxon>Onygenales</taxon>
        <taxon>Ascosphaeraceae</taxon>
        <taxon>Ascosphaera</taxon>
    </lineage>
</organism>
<proteinExistence type="predicted"/>
<dbReference type="Pfam" id="PF07876">
    <property type="entry name" value="Dabb"/>
    <property type="match status" value="1"/>
</dbReference>
<evidence type="ECO:0000313" key="2">
    <source>
        <dbReference type="EMBL" id="KZZ93523.1"/>
    </source>
</evidence>
<dbReference type="InterPro" id="IPR013097">
    <property type="entry name" value="Dabb"/>
</dbReference>
<feature type="domain" description="Stress-response A/B barrel" evidence="1">
    <location>
        <begin position="3"/>
        <end position="98"/>
    </location>
</feature>
<dbReference type="EMBL" id="AZGZ01000008">
    <property type="protein sequence ID" value="KZZ93523.1"/>
    <property type="molecule type" value="Genomic_DNA"/>
</dbReference>
<name>A0A162IHH7_9EURO</name>
<evidence type="ECO:0000259" key="1">
    <source>
        <dbReference type="PROSITE" id="PS51502"/>
    </source>
</evidence>
<protein>
    <submittedName>
        <fullName evidence="2">Stress responsive A/B barrel domain protein</fullName>
    </submittedName>
</protein>
<dbReference type="AlphaFoldDB" id="A0A162IHH7"/>
<dbReference type="PANTHER" id="PTHR37832:SF1">
    <property type="entry name" value="STRESS-RESPONSE A_B BARREL DOMAIN-CONTAINING PROTEIN"/>
    <property type="match status" value="1"/>
</dbReference>
<dbReference type="SMART" id="SM00886">
    <property type="entry name" value="Dabb"/>
    <property type="match status" value="1"/>
</dbReference>
<reference evidence="2 3" key="1">
    <citation type="journal article" date="2016" name="Genome Biol. Evol.">
        <title>Divergent and convergent evolution of fungal pathogenicity.</title>
        <authorList>
            <person name="Shang Y."/>
            <person name="Xiao G."/>
            <person name="Zheng P."/>
            <person name="Cen K."/>
            <person name="Zhan S."/>
            <person name="Wang C."/>
        </authorList>
    </citation>
    <scope>NUCLEOTIDE SEQUENCE [LARGE SCALE GENOMIC DNA]</scope>
    <source>
        <strain evidence="2 3">ARSEF 7405</strain>
    </source>
</reference>
<dbReference type="Gene3D" id="3.30.70.100">
    <property type="match status" value="1"/>
</dbReference>
<comment type="caution">
    <text evidence="2">The sequence shown here is derived from an EMBL/GenBank/DDBJ whole genome shotgun (WGS) entry which is preliminary data.</text>
</comment>